<evidence type="ECO:0000256" key="3">
    <source>
        <dbReference type="ARBA" id="ARBA00023027"/>
    </source>
</evidence>
<keyword evidence="2" id="KW-0560">Oxidoreductase</keyword>
<accession>A0A419AAU7</accession>
<evidence type="ECO:0000256" key="5">
    <source>
        <dbReference type="ARBA" id="ARBA00023221"/>
    </source>
</evidence>
<dbReference type="PANTHER" id="PTHR43180">
    <property type="entry name" value="3-OXOACYL-(ACYL-CARRIER-PROTEIN) REDUCTASE (AFU_ORTHOLOGUE AFUA_6G11210)"/>
    <property type="match status" value="1"/>
</dbReference>
<organism evidence="6 7">
    <name type="scientific">Paracoccus siganidrum</name>
    <dbReference type="NCBI Taxonomy" id="1276757"/>
    <lineage>
        <taxon>Bacteria</taxon>
        <taxon>Pseudomonadati</taxon>
        <taxon>Pseudomonadota</taxon>
        <taxon>Alphaproteobacteria</taxon>
        <taxon>Rhodobacterales</taxon>
        <taxon>Paracoccaceae</taxon>
        <taxon>Paracoccus</taxon>
    </lineage>
</organism>
<dbReference type="PRINTS" id="PR00081">
    <property type="entry name" value="GDHRDH"/>
</dbReference>
<dbReference type="Proteomes" id="UP000283587">
    <property type="component" value="Unassembled WGS sequence"/>
</dbReference>
<dbReference type="PRINTS" id="PR00080">
    <property type="entry name" value="SDRFAMILY"/>
</dbReference>
<reference evidence="7" key="1">
    <citation type="submission" date="2018-09" db="EMBL/GenBank/DDBJ databases">
        <title>Paracoccus onubensis nov. sp. a moderate halophilic bacterium isolated from Gruta de las Maravillas (Aracena, Spain).</title>
        <authorList>
            <person name="Jurado V."/>
            <person name="Gutierrez-Patricio S."/>
            <person name="Gonzalez-Pimentel J.L."/>
            <person name="Miller A.Z."/>
            <person name="Laiz L."/>
            <person name="Saiz-Jimenez C."/>
        </authorList>
    </citation>
    <scope>NUCLEOTIDE SEQUENCE [LARGE SCALE GENOMIC DNA]</scope>
    <source>
        <strain evidence="7">DSM 26381</strain>
    </source>
</reference>
<dbReference type="PANTHER" id="PTHR43180:SF28">
    <property type="entry name" value="NAD(P)-BINDING ROSSMANN-FOLD SUPERFAMILY PROTEIN"/>
    <property type="match status" value="1"/>
</dbReference>
<sequence>MNEQMDKVAVITGAGSGLGAATARRFHRDGWKLVLGDLRVEGAQALAQKLGATALACDVADEDRVAALVQAALNLHGRLDCMINNAGILGAIGPIGETAARDFNRVLEVMVSGVFYGTKHAANAMGDHGGVILNTASLAGVGAWANHSYTTAKHAVVGLTRSSAVELAPRAIRVNALAPGNVVTGMTSSLSGGEQEAYDRALARNPIPYVCTADDIADAFAYLASPSARGITGQVLVIDSGLDVAVVSPSYHQAPGRFVE</sequence>
<gene>
    <name evidence="6" type="ORF">D3P05_03625</name>
</gene>
<dbReference type="Pfam" id="PF13561">
    <property type="entry name" value="adh_short_C2"/>
    <property type="match status" value="1"/>
</dbReference>
<keyword evidence="5" id="KW-0753">Steroid metabolism</keyword>
<dbReference type="Gene3D" id="3.40.50.720">
    <property type="entry name" value="NAD(P)-binding Rossmann-like Domain"/>
    <property type="match status" value="1"/>
</dbReference>
<keyword evidence="3" id="KW-0520">NAD</keyword>
<keyword evidence="7" id="KW-1185">Reference proteome</keyword>
<evidence type="ECO:0000313" key="6">
    <source>
        <dbReference type="EMBL" id="RJL20251.1"/>
    </source>
</evidence>
<proteinExistence type="inferred from homology"/>
<dbReference type="GO" id="GO:0016491">
    <property type="term" value="F:oxidoreductase activity"/>
    <property type="evidence" value="ECO:0007669"/>
    <property type="project" value="UniProtKB-KW"/>
</dbReference>
<comment type="similarity">
    <text evidence="1">Belongs to the short-chain dehydrogenases/reductases (SDR) family.</text>
</comment>
<dbReference type="EMBL" id="QZEW01000011">
    <property type="protein sequence ID" value="RJL20251.1"/>
    <property type="molecule type" value="Genomic_DNA"/>
</dbReference>
<evidence type="ECO:0000313" key="7">
    <source>
        <dbReference type="Proteomes" id="UP000283587"/>
    </source>
</evidence>
<dbReference type="RefSeq" id="WP_119896825.1">
    <property type="nucleotide sequence ID" value="NZ_QNRC01000022.1"/>
</dbReference>
<evidence type="ECO:0000256" key="2">
    <source>
        <dbReference type="ARBA" id="ARBA00023002"/>
    </source>
</evidence>
<protein>
    <submittedName>
        <fullName evidence="6">SDR family oxidoreductase</fullName>
    </submittedName>
</protein>
<dbReference type="SUPFAM" id="SSF51735">
    <property type="entry name" value="NAD(P)-binding Rossmann-fold domains"/>
    <property type="match status" value="1"/>
</dbReference>
<evidence type="ECO:0000256" key="4">
    <source>
        <dbReference type="ARBA" id="ARBA00023098"/>
    </source>
</evidence>
<dbReference type="AlphaFoldDB" id="A0A419AAU7"/>
<dbReference type="OrthoDB" id="7064009at2"/>
<dbReference type="FunFam" id="3.40.50.720:FF:000084">
    <property type="entry name" value="Short-chain dehydrogenase reductase"/>
    <property type="match status" value="1"/>
</dbReference>
<dbReference type="InterPro" id="IPR036291">
    <property type="entry name" value="NAD(P)-bd_dom_sf"/>
</dbReference>
<dbReference type="InterPro" id="IPR002347">
    <property type="entry name" value="SDR_fam"/>
</dbReference>
<evidence type="ECO:0000256" key="1">
    <source>
        <dbReference type="ARBA" id="ARBA00006484"/>
    </source>
</evidence>
<comment type="caution">
    <text evidence="6">The sequence shown here is derived from an EMBL/GenBank/DDBJ whole genome shotgun (WGS) entry which is preliminary data.</text>
</comment>
<dbReference type="GO" id="GO:0008202">
    <property type="term" value="P:steroid metabolic process"/>
    <property type="evidence" value="ECO:0007669"/>
    <property type="project" value="UniProtKB-KW"/>
</dbReference>
<name>A0A419AAU7_9RHOB</name>
<keyword evidence="4" id="KW-0443">Lipid metabolism</keyword>